<gene>
    <name evidence="2" type="ORF">TrLO_g11341</name>
</gene>
<evidence type="ECO:0000313" key="2">
    <source>
        <dbReference type="EMBL" id="GMI00272.1"/>
    </source>
</evidence>
<feature type="region of interest" description="Disordered" evidence="1">
    <location>
        <begin position="634"/>
        <end position="653"/>
    </location>
</feature>
<dbReference type="AlphaFoldDB" id="A0A9W7BZ80"/>
<evidence type="ECO:0000313" key="3">
    <source>
        <dbReference type="Proteomes" id="UP001165122"/>
    </source>
</evidence>
<proteinExistence type="predicted"/>
<reference evidence="3" key="1">
    <citation type="journal article" date="2023" name="Commun. Biol.">
        <title>Genome analysis of Parmales, the sister group of diatoms, reveals the evolutionary specialization of diatoms from phago-mixotrophs to photoautotrophs.</title>
        <authorList>
            <person name="Ban H."/>
            <person name="Sato S."/>
            <person name="Yoshikawa S."/>
            <person name="Yamada K."/>
            <person name="Nakamura Y."/>
            <person name="Ichinomiya M."/>
            <person name="Sato N."/>
            <person name="Blanc-Mathieu R."/>
            <person name="Endo H."/>
            <person name="Kuwata A."/>
            <person name="Ogata H."/>
        </authorList>
    </citation>
    <scope>NUCLEOTIDE SEQUENCE [LARGE SCALE GENOMIC DNA]</scope>
    <source>
        <strain evidence="3">NIES 3700</strain>
    </source>
</reference>
<dbReference type="Proteomes" id="UP001165122">
    <property type="component" value="Unassembled WGS sequence"/>
</dbReference>
<evidence type="ECO:0000256" key="1">
    <source>
        <dbReference type="SAM" id="MobiDB-lite"/>
    </source>
</evidence>
<organism evidence="2 3">
    <name type="scientific">Triparma laevis f. longispina</name>
    <dbReference type="NCBI Taxonomy" id="1714387"/>
    <lineage>
        <taxon>Eukaryota</taxon>
        <taxon>Sar</taxon>
        <taxon>Stramenopiles</taxon>
        <taxon>Ochrophyta</taxon>
        <taxon>Bolidophyceae</taxon>
        <taxon>Parmales</taxon>
        <taxon>Triparmaceae</taxon>
        <taxon>Triparma</taxon>
    </lineage>
</organism>
<dbReference type="OrthoDB" id="10447739at2759"/>
<feature type="compositionally biased region" description="Low complexity" evidence="1">
    <location>
        <begin position="641"/>
        <end position="653"/>
    </location>
</feature>
<feature type="region of interest" description="Disordered" evidence="1">
    <location>
        <begin position="121"/>
        <end position="155"/>
    </location>
</feature>
<accession>A0A9W7BZ80</accession>
<sequence>MSPLVLGSTVGKNFHGYGYWEGRISKILKGGLSCVVEWHKPDEDRTTELMGTLKEVDMEEERIKRKRFEEMVAAKGKEDQIKRQKIKKQIEMIESDQFGLYSNAEDENDEGDNEEVKVVVVDDNDDNSNNSNNSINSSTTSSSSPPPFPSTVVLHHEGNENKSYPFGFYNIAQSQSGRSQFVSKQVTKPAYWGTTAARRLMYLRVHATTLDKLNQKKIAKSYIWSCWPGPADLVYLDTVARDYAKDNISNNNKKELGKDSKKWGKLTAFPGTKQVPEGITAPPVHMLSPVADFARSMRVDDQIGGINPWVYGGCFNFSMPRRGCLGNLKVGSVMYFGSMEGEEMVLDTVFVVRSFYDTDNMTREEYLEVMGGARLTNQGRGRMGHGWKEFCARPCETEVEKIPKKRIYLGATHDNPVNGMYSYTVAHREVKGALLPLNLHPRPRFSKSFIKVLNSSSGKILKKFAKRPREDPELGIGVGVIEDMYEDGVKACYDEVKRQVYSSGAFPGIRVELPEPQNGLVDDVELRQAKKGAAVEEENGAIRELKRECWEEQHCKLHLLNDDADEVLQESNKFEYNGERYIVPPLGVLAGPQLKLKPYPPGSKTKHKPITLDLRDRKVRDRLIGVDKTFNRVKGKELDDNGSNSDSDGYTPF</sequence>
<feature type="compositionally biased region" description="Low complexity" evidence="1">
    <location>
        <begin position="127"/>
        <end position="143"/>
    </location>
</feature>
<keyword evidence="3" id="KW-1185">Reference proteome</keyword>
<comment type="caution">
    <text evidence="2">The sequence shown here is derived from an EMBL/GenBank/DDBJ whole genome shotgun (WGS) entry which is preliminary data.</text>
</comment>
<name>A0A9W7BZ80_9STRA</name>
<dbReference type="EMBL" id="BRXW01000021">
    <property type="protein sequence ID" value="GMI00272.1"/>
    <property type="molecule type" value="Genomic_DNA"/>
</dbReference>
<protein>
    <submittedName>
        <fullName evidence="2">Uncharacterized protein</fullName>
    </submittedName>
</protein>